<keyword evidence="2" id="KW-0805">Transcription regulation</keyword>
<dbReference type="SUPFAM" id="SSF53850">
    <property type="entry name" value="Periplasmic binding protein-like II"/>
    <property type="match status" value="1"/>
</dbReference>
<proteinExistence type="inferred from homology"/>
<name>A0ABU3UEL5_9ACTN</name>
<dbReference type="InterPro" id="IPR005119">
    <property type="entry name" value="LysR_subst-bd"/>
</dbReference>
<organism evidence="6 7">
    <name type="scientific">Streptomyces mirabilis</name>
    <dbReference type="NCBI Taxonomy" id="68239"/>
    <lineage>
        <taxon>Bacteria</taxon>
        <taxon>Bacillati</taxon>
        <taxon>Actinomycetota</taxon>
        <taxon>Actinomycetes</taxon>
        <taxon>Kitasatosporales</taxon>
        <taxon>Streptomycetaceae</taxon>
        <taxon>Streptomyces</taxon>
    </lineage>
</organism>
<dbReference type="Gene3D" id="3.40.190.290">
    <property type="match status" value="1"/>
</dbReference>
<keyword evidence="3" id="KW-0238">DNA-binding</keyword>
<dbReference type="Pfam" id="PF03466">
    <property type="entry name" value="LysR_substrate"/>
    <property type="match status" value="1"/>
</dbReference>
<evidence type="ECO:0000313" key="6">
    <source>
        <dbReference type="EMBL" id="MDU8992365.1"/>
    </source>
</evidence>
<keyword evidence="7" id="KW-1185">Reference proteome</keyword>
<dbReference type="CDD" id="cd05466">
    <property type="entry name" value="PBP2_LTTR_substrate"/>
    <property type="match status" value="1"/>
</dbReference>
<evidence type="ECO:0000256" key="2">
    <source>
        <dbReference type="ARBA" id="ARBA00023015"/>
    </source>
</evidence>
<dbReference type="InterPro" id="IPR036390">
    <property type="entry name" value="WH_DNA-bd_sf"/>
</dbReference>
<accession>A0ABU3UEL5</accession>
<dbReference type="SUPFAM" id="SSF46785">
    <property type="entry name" value="Winged helix' DNA-binding domain"/>
    <property type="match status" value="1"/>
</dbReference>
<dbReference type="InterPro" id="IPR000847">
    <property type="entry name" value="LysR_HTH_N"/>
</dbReference>
<sequence>MGTLRQMEYLLAVVEEESFTRAAHRLSVSQATLSHQLKALEETVGQPLVERLPGRVLPTQMGREYLPHAITALRSAAAARRAVMTGHDGEPVSLRLAVLPSLASGVLPGAIRAWRDAHPDAEVSMLEFLDGDRLPREMLRGVADLAVGPVPDGWPGEVYPLYREELVVVLPADDVCADATGTPLDLALLADRDWVLHSESNPLASLVLRACARAGFTPRAAVSTHHPAAAVRLAAAGLGPALVPRASVSDDVAVTWRVPRPEVGCDLAAYTRGPAAPHVMAFVRALGGTELGR</sequence>
<comment type="caution">
    <text evidence="6">The sequence shown here is derived from an EMBL/GenBank/DDBJ whole genome shotgun (WGS) entry which is preliminary data.</text>
</comment>
<protein>
    <submittedName>
        <fullName evidence="6">LysR family transcriptional regulator</fullName>
    </submittedName>
</protein>
<dbReference type="InterPro" id="IPR036388">
    <property type="entry name" value="WH-like_DNA-bd_sf"/>
</dbReference>
<dbReference type="PANTHER" id="PTHR30346">
    <property type="entry name" value="TRANSCRIPTIONAL DUAL REGULATOR HCAR-RELATED"/>
    <property type="match status" value="1"/>
</dbReference>
<dbReference type="RefSeq" id="WP_097287457.1">
    <property type="nucleotide sequence ID" value="NZ_CP107955.1"/>
</dbReference>
<evidence type="ECO:0000256" key="3">
    <source>
        <dbReference type="ARBA" id="ARBA00023125"/>
    </source>
</evidence>
<dbReference type="Gene3D" id="1.10.10.10">
    <property type="entry name" value="Winged helix-like DNA-binding domain superfamily/Winged helix DNA-binding domain"/>
    <property type="match status" value="1"/>
</dbReference>
<feature type="domain" description="HTH lysR-type" evidence="5">
    <location>
        <begin position="1"/>
        <end position="59"/>
    </location>
</feature>
<gene>
    <name evidence="6" type="ORF">PU648_08340</name>
</gene>
<dbReference type="EMBL" id="JARAKF010000001">
    <property type="protein sequence ID" value="MDU8992365.1"/>
    <property type="molecule type" value="Genomic_DNA"/>
</dbReference>
<comment type="similarity">
    <text evidence="1">Belongs to the LysR transcriptional regulatory family.</text>
</comment>
<dbReference type="PROSITE" id="PS50931">
    <property type="entry name" value="HTH_LYSR"/>
    <property type="match status" value="1"/>
</dbReference>
<reference evidence="6 7" key="1">
    <citation type="submission" date="2023-02" db="EMBL/GenBank/DDBJ databases">
        <authorList>
            <person name="Maleckis M."/>
        </authorList>
    </citation>
    <scope>NUCLEOTIDE SEQUENCE [LARGE SCALE GENOMIC DNA]</scope>
    <source>
        <strain evidence="6 7">P8-A2</strain>
    </source>
</reference>
<evidence type="ECO:0000313" key="7">
    <source>
        <dbReference type="Proteomes" id="UP001257627"/>
    </source>
</evidence>
<evidence type="ECO:0000256" key="1">
    <source>
        <dbReference type="ARBA" id="ARBA00009437"/>
    </source>
</evidence>
<evidence type="ECO:0000259" key="5">
    <source>
        <dbReference type="PROSITE" id="PS50931"/>
    </source>
</evidence>
<dbReference type="Pfam" id="PF00126">
    <property type="entry name" value="HTH_1"/>
    <property type="match status" value="1"/>
</dbReference>
<dbReference type="PANTHER" id="PTHR30346:SF28">
    <property type="entry name" value="HTH-TYPE TRANSCRIPTIONAL REGULATOR CYNR"/>
    <property type="match status" value="1"/>
</dbReference>
<keyword evidence="4" id="KW-0804">Transcription</keyword>
<dbReference type="Proteomes" id="UP001257627">
    <property type="component" value="Unassembled WGS sequence"/>
</dbReference>
<dbReference type="PRINTS" id="PR00039">
    <property type="entry name" value="HTHLYSR"/>
</dbReference>
<evidence type="ECO:0000256" key="4">
    <source>
        <dbReference type="ARBA" id="ARBA00023163"/>
    </source>
</evidence>